<dbReference type="InterPro" id="IPR036514">
    <property type="entry name" value="SGNH_hydro_sf"/>
</dbReference>
<reference evidence="4 7" key="3">
    <citation type="submission" date="2017-11" db="EMBL/GenBank/DDBJ databases">
        <title>Complete genome sequence of Serratia sp. ATCC 39006 LacA.</title>
        <authorList>
            <person name="Hampton H.G."/>
            <person name="Jackson S.A."/>
            <person name="Jauregui R."/>
            <person name="Poulter G.T.M."/>
            <person name="Salmond G.P.C."/>
            <person name="Fineran P.C."/>
        </authorList>
    </citation>
    <scope>NUCLEOTIDE SEQUENCE [LARGE SCALE GENOMIC DNA]</scope>
    <source>
        <strain evidence="4 7">ATCC 39006</strain>
    </source>
</reference>
<dbReference type="SUPFAM" id="SSF52266">
    <property type="entry name" value="SGNH hydrolase"/>
    <property type="match status" value="1"/>
</dbReference>
<dbReference type="Pfam" id="PF13472">
    <property type="entry name" value="Lipase_GDSL_2"/>
    <property type="match status" value="1"/>
</dbReference>
<reference evidence="5" key="4">
    <citation type="submission" date="2017-11" db="EMBL/GenBank/DDBJ databases">
        <title>Complete genome sequence of Serratia sp. ATCC 39006.</title>
        <authorList>
            <person name="Hampton H.G."/>
            <person name="Jackson S.A."/>
            <person name="Jauregui R."/>
            <person name="Poulter G.T.M."/>
            <person name="Salmond G.P.C."/>
            <person name="Fineran P.C."/>
        </authorList>
    </citation>
    <scope>NUCLEOTIDE SEQUENCE</scope>
    <source>
        <strain evidence="5">ATCC 39006</strain>
    </source>
</reference>
<dbReference type="KEGG" id="serq:CWC46_08995"/>
<dbReference type="EMBL" id="CP025084">
    <property type="protein sequence ID" value="AUH06784.1"/>
    <property type="molecule type" value="Genomic_DNA"/>
</dbReference>
<gene>
    <name evidence="4" type="ORF">CWC46_08995</name>
    <name evidence="5" type="ORF">Ser39006_009000</name>
</gene>
<sequence>MLKHVSGEQIFPLLILACSHYVQADILSSTAIPVSASQQNPLSSEAVFPTTTLKPHTRLSGMVAHRDMIYPATVTIKDQQGKIRQVRTNNHGRYHADVSDMLAPLRLSAIETGGENCLLSNKPRAICLSALVPIPIEGQENIININPLTDRIASDVATATGYIGPQQLIDDAILPALKTSAWESAYLAFHNGFDNALKQAGITAPEQFDPLKYTADQRQAVERVLQVINHARNYHNNTGQAGHTVLTDIAFRPIVGLNAQGSYEPLDYTFAHQRLDALKKASVRIFIVGDSTAATYEKARFPRMGWGQVFEQQFRPASNVKVVNGARSGRSSRDFYNEGWFRQMEPFMRRGDYMFINMGHNDQNCNGSKAVRGIADVENLCTYPNNAAGKLQYPAGKPDMSFQMSLKRYIRYAQQHHMTPVLLTPTTRVKNAAGKSGTPVVHSHFTRQNAADGYAFVGDYSQTIKDTAKDTQIPLLDIETVTIALANQHDGTQWQQYWLAVDPVIYPYYQDQSGSLSKPDTTHFQQKGAIAVSTIVADAIRHTPELHTLAEKLVQNVH</sequence>
<dbReference type="OrthoDB" id="191551at2"/>
<evidence type="ECO:0000313" key="5">
    <source>
        <dbReference type="EMBL" id="AUH06784.1"/>
    </source>
</evidence>
<organism evidence="5 6">
    <name type="scientific">Serratia sp. (strain ATCC 39006)</name>
    <name type="common">Prodigiosinella confusarubida</name>
    <dbReference type="NCBI Taxonomy" id="104623"/>
    <lineage>
        <taxon>Bacteria</taxon>
        <taxon>Pseudomonadati</taxon>
        <taxon>Pseudomonadota</taxon>
        <taxon>Gammaproteobacteria</taxon>
        <taxon>Enterobacterales</taxon>
        <taxon>Pectobacteriaceae</taxon>
        <taxon>Prodigiosinella</taxon>
    </lineage>
</organism>
<dbReference type="STRING" id="104623.Ser39006_03661"/>
<dbReference type="InterPro" id="IPR037459">
    <property type="entry name" value="RhgT-like"/>
</dbReference>
<evidence type="ECO:0000313" key="6">
    <source>
        <dbReference type="Proteomes" id="UP000017700"/>
    </source>
</evidence>
<dbReference type="KEGG" id="sera:Ser39006_009000"/>
<dbReference type="RefSeq" id="WP_051391530.1">
    <property type="nucleotide sequence ID" value="NZ_CP025084.1"/>
</dbReference>
<evidence type="ECO:0000256" key="1">
    <source>
        <dbReference type="ARBA" id="ARBA00008668"/>
    </source>
</evidence>
<reference evidence="5 6" key="1">
    <citation type="journal article" date="2013" name="Genome Announc.">
        <title>Draft genome sequence of Serratia sp. strain ATCC 39006, a model bacterium for analysis of the biosynthesis and regulation of prodigiosin, a carbapenem, and gas vesicles.</title>
        <authorList>
            <person name="Fineran P.C."/>
            <person name="Iglesias Cans M.C."/>
            <person name="Ramsay J.P."/>
            <person name="Wilf N.M."/>
            <person name="Cossyleon D."/>
            <person name="McNeil M.B."/>
            <person name="Williamson N.R."/>
            <person name="Monson R.E."/>
            <person name="Becher S.A."/>
            <person name="Stanton J.A."/>
            <person name="Brugger K."/>
            <person name="Brown S.D."/>
            <person name="Salmond G.P."/>
        </authorList>
    </citation>
    <scope>NUCLEOTIDE SEQUENCE [LARGE SCALE GENOMIC DNA]</scope>
    <source>
        <strain evidence="5">ATCC 39006</strain>
        <strain evidence="6">ATCC 39006 / SC 11482</strain>
    </source>
</reference>
<evidence type="ECO:0000313" key="7">
    <source>
        <dbReference type="Proteomes" id="UP000233778"/>
    </source>
</evidence>
<evidence type="ECO:0000313" key="4">
    <source>
        <dbReference type="EMBL" id="AUH02466.1"/>
    </source>
</evidence>
<keyword evidence="6" id="KW-1185">Reference proteome</keyword>
<comment type="similarity">
    <text evidence="1">Belongs to the 'GDSL' lipolytic enzyme family.</text>
</comment>
<proteinExistence type="inferred from homology"/>
<dbReference type="EMBL" id="CP025085">
    <property type="protein sequence ID" value="AUH02466.1"/>
    <property type="molecule type" value="Genomic_DNA"/>
</dbReference>
<accession>A0A2I5TD33</accession>
<evidence type="ECO:0000259" key="3">
    <source>
        <dbReference type="Pfam" id="PF13472"/>
    </source>
</evidence>
<dbReference type="Proteomes" id="UP000017700">
    <property type="component" value="Chromosome"/>
</dbReference>
<reference evidence="5" key="2">
    <citation type="submission" date="2013-09" db="EMBL/GenBank/DDBJ databases">
        <authorList>
            <person name="Wang G."/>
            <person name="Yang Y."/>
            <person name="Su Y."/>
        </authorList>
    </citation>
    <scope>NUCLEOTIDE SEQUENCE</scope>
    <source>
        <strain evidence="5">ATCC 39006</strain>
    </source>
</reference>
<feature type="domain" description="SGNH hydrolase-type esterase" evidence="3">
    <location>
        <begin position="288"/>
        <end position="498"/>
    </location>
</feature>
<name>A0A2I5TD33_SERS3</name>
<keyword evidence="2" id="KW-0378">Hydrolase</keyword>
<dbReference type="PANTHER" id="PTHR43695">
    <property type="entry name" value="PUTATIVE (AFU_ORTHOLOGUE AFUA_2G17250)-RELATED"/>
    <property type="match status" value="1"/>
</dbReference>
<dbReference type="AlphaFoldDB" id="A0A2I5TD33"/>
<dbReference type="InterPro" id="IPR013830">
    <property type="entry name" value="SGNH_hydro"/>
</dbReference>
<protein>
    <submittedName>
        <fullName evidence="5">Pectin acetylesterase</fullName>
    </submittedName>
</protein>
<evidence type="ECO:0000256" key="2">
    <source>
        <dbReference type="ARBA" id="ARBA00022801"/>
    </source>
</evidence>
<dbReference type="PANTHER" id="PTHR43695:SF1">
    <property type="entry name" value="RHAMNOGALACTURONAN ACETYLESTERASE"/>
    <property type="match status" value="1"/>
</dbReference>
<dbReference type="Proteomes" id="UP000233778">
    <property type="component" value="Chromosome"/>
</dbReference>
<dbReference type="GO" id="GO:0016788">
    <property type="term" value="F:hydrolase activity, acting on ester bonds"/>
    <property type="evidence" value="ECO:0007669"/>
    <property type="project" value="UniProtKB-ARBA"/>
</dbReference>
<dbReference type="Gene3D" id="3.40.50.1110">
    <property type="entry name" value="SGNH hydrolase"/>
    <property type="match status" value="1"/>
</dbReference>